<evidence type="ECO:0000259" key="2">
    <source>
        <dbReference type="Pfam" id="PF01593"/>
    </source>
</evidence>
<feature type="chain" id="PRO_5032582351" description="Amine oxidase domain-containing protein" evidence="1">
    <location>
        <begin position="24"/>
        <end position="866"/>
    </location>
</feature>
<feature type="domain" description="Amine oxidase" evidence="2">
    <location>
        <begin position="87"/>
        <end position="523"/>
    </location>
</feature>
<feature type="signal peptide" evidence="1">
    <location>
        <begin position="1"/>
        <end position="23"/>
    </location>
</feature>
<dbReference type="Gene3D" id="3.50.50.60">
    <property type="entry name" value="FAD/NAD(P)-binding domain"/>
    <property type="match status" value="2"/>
</dbReference>
<organism evidence="3 4">
    <name type="scientific">Rotaria magnacalcarata</name>
    <dbReference type="NCBI Taxonomy" id="392030"/>
    <lineage>
        <taxon>Eukaryota</taxon>
        <taxon>Metazoa</taxon>
        <taxon>Spiralia</taxon>
        <taxon>Gnathifera</taxon>
        <taxon>Rotifera</taxon>
        <taxon>Eurotatoria</taxon>
        <taxon>Bdelloidea</taxon>
        <taxon>Philodinida</taxon>
        <taxon>Philodinidae</taxon>
        <taxon>Rotaria</taxon>
    </lineage>
</organism>
<keyword evidence="1" id="KW-0732">Signal</keyword>
<dbReference type="PANTHER" id="PTHR10742:SF342">
    <property type="entry name" value="AMINE OXIDASE"/>
    <property type="match status" value="1"/>
</dbReference>
<dbReference type="InterPro" id="IPR050281">
    <property type="entry name" value="Flavin_monoamine_oxidase"/>
</dbReference>
<dbReference type="GO" id="GO:0001716">
    <property type="term" value="F:L-amino-acid oxidase activity"/>
    <property type="evidence" value="ECO:0007669"/>
    <property type="project" value="TreeGrafter"/>
</dbReference>
<dbReference type="InterPro" id="IPR036188">
    <property type="entry name" value="FAD/NAD-bd_sf"/>
</dbReference>
<evidence type="ECO:0000256" key="1">
    <source>
        <dbReference type="SAM" id="SignalP"/>
    </source>
</evidence>
<dbReference type="Gene3D" id="3.90.660.10">
    <property type="match status" value="1"/>
</dbReference>
<dbReference type="Gene3D" id="1.10.405.10">
    <property type="entry name" value="Guanine Nucleotide Dissociation Inhibitor, domain 1"/>
    <property type="match status" value="1"/>
</dbReference>
<dbReference type="InterPro" id="IPR002937">
    <property type="entry name" value="Amino_oxidase"/>
</dbReference>
<protein>
    <recommendedName>
        <fullName evidence="2">Amine oxidase domain-containing protein</fullName>
    </recommendedName>
</protein>
<name>A0A814RW15_9BILA</name>
<dbReference type="Pfam" id="PF01593">
    <property type="entry name" value="Amino_oxidase"/>
    <property type="match status" value="1"/>
</dbReference>
<comment type="caution">
    <text evidence="3">The sequence shown here is derived from an EMBL/GenBank/DDBJ whole genome shotgun (WGS) entry which is preliminary data.</text>
</comment>
<dbReference type="PANTHER" id="PTHR10742">
    <property type="entry name" value="FLAVIN MONOAMINE OXIDASE"/>
    <property type="match status" value="1"/>
</dbReference>
<dbReference type="AlphaFoldDB" id="A0A814RW15"/>
<evidence type="ECO:0000313" key="3">
    <source>
        <dbReference type="EMBL" id="CAF1139127.1"/>
    </source>
</evidence>
<dbReference type="SUPFAM" id="SSF54373">
    <property type="entry name" value="FAD-linked reductases, C-terminal domain"/>
    <property type="match status" value="1"/>
</dbReference>
<gene>
    <name evidence="3" type="ORF">CJN711_LOCUS8956</name>
</gene>
<proteinExistence type="predicted"/>
<accession>A0A814RW15</accession>
<reference evidence="3" key="1">
    <citation type="submission" date="2021-02" db="EMBL/GenBank/DDBJ databases">
        <authorList>
            <person name="Nowell W R."/>
        </authorList>
    </citation>
    <scope>NUCLEOTIDE SEQUENCE</scope>
</reference>
<dbReference type="GO" id="GO:0009063">
    <property type="term" value="P:amino acid catabolic process"/>
    <property type="evidence" value="ECO:0007669"/>
    <property type="project" value="TreeGrafter"/>
</dbReference>
<dbReference type="Proteomes" id="UP000663855">
    <property type="component" value="Unassembled WGS sequence"/>
</dbReference>
<dbReference type="SUPFAM" id="SSF51905">
    <property type="entry name" value="FAD/NAD(P)-binding domain"/>
    <property type="match status" value="3"/>
</dbReference>
<evidence type="ECO:0000313" key="4">
    <source>
        <dbReference type="Proteomes" id="UP000663855"/>
    </source>
</evidence>
<dbReference type="EMBL" id="CAJNOV010003342">
    <property type="protein sequence ID" value="CAF1139127.1"/>
    <property type="molecule type" value="Genomic_DNA"/>
</dbReference>
<dbReference type="Gene3D" id="1.10.10.1620">
    <property type="match status" value="1"/>
</dbReference>
<sequence length="866" mass="99824">MNSFNKIIFHLVLISCLIRNVLSVYTHAAFVNDVRRSRHKNEGARNLFVSDPSEEYSLQMNNTALFGLQSCSHMQCKTIAIVGAGVTGLTMAYELTRAGHKVIVFEADEKAGGRLLTYDTGKTIIELGGMRLPLDVHTLTDTYLRKRFNLPLEPFVTSNPNTFIYINGVRHRLNNTNFLAHEYNMQVPENEQNKSPFVLWNEAIQPLLDLFNNKGWDAVVNEYGSYNVRQYLTDYGLSNTMIDYIGLMFAIETNLFTALTSHFRDALLINEYTKFYHIVGGNKRLIDSLSESCQINYSTPVLAIHRNEDRTINITIKNKMNITNTLKFDYAVVATTAPAARLIHYTPVNEQVQSMSRALRQLHYDCASKVVLYFNRSWWHDQNIYGGSSTTDLPLRFIYYDNYNTTVNGTNHTESVLLASYTFAQDSTLWSSSTIDQITDRALFDLEQIHSRSDIRQYYLRTVVKHWCGDSFSHGAYALYLPYQEENLKPTLMESLDKLVYFGGEHLSTAHAWFEGAVLSALRILIQLQQEKFDIVIVGGGLLGLKTAIELSNRQPAWHILVLEEHSFLNSTCSNQFEASSINRTRDYLHFGSNIIHGEFNSTHLMNQFYFENLPNNYRGQLNGKLEFLNTTKMTIEKLNILLESKYVNVTIRENERFMHVTQNQIITNRRTITVNNKILFLDNCYLNDQIKESLEPFKLNIKTEQFPLLAFPLLQARSSITWLFNNELLAFDSDDTIPEKRVILFNPNVTNALSWLRDHLSRSIDINQIKYESHYKQTTLVDHDHIIDYLPNSNNRSIVFIGRTNIDLYPTWIEILADLTFNIYKPIMSNYSILLPKPSAPNSSLRISIPIKIIFIYFLFVLSFI</sequence>